<dbReference type="InterPro" id="IPR000601">
    <property type="entry name" value="PKD_dom"/>
</dbReference>
<protein>
    <recommendedName>
        <fullName evidence="1">PKD domain-containing protein</fullName>
    </recommendedName>
</protein>
<dbReference type="InterPro" id="IPR044060">
    <property type="entry name" value="Bacterial_rp_domain"/>
</dbReference>
<dbReference type="EMBL" id="PYFT01000001">
    <property type="protein sequence ID" value="PSR56871.1"/>
    <property type="molecule type" value="Genomic_DNA"/>
</dbReference>
<dbReference type="SUPFAM" id="SSF49299">
    <property type="entry name" value="PKD domain"/>
    <property type="match status" value="1"/>
</dbReference>
<dbReference type="Proteomes" id="UP000240357">
    <property type="component" value="Unassembled WGS sequence"/>
</dbReference>
<dbReference type="Pfam" id="PF07995">
    <property type="entry name" value="GSDH"/>
    <property type="match status" value="1"/>
</dbReference>
<dbReference type="Gene3D" id="2.60.40.10">
    <property type="entry name" value="Immunoglobulins"/>
    <property type="match status" value="1"/>
</dbReference>
<dbReference type="PANTHER" id="PTHR19328">
    <property type="entry name" value="HEDGEHOG-INTERACTING PROTEIN"/>
    <property type="match status" value="1"/>
</dbReference>
<dbReference type="InterPro" id="IPR012938">
    <property type="entry name" value="Glc/Sorbosone_DH"/>
</dbReference>
<dbReference type="PROSITE" id="PS50093">
    <property type="entry name" value="PKD"/>
    <property type="match status" value="1"/>
</dbReference>
<gene>
    <name evidence="2" type="ORF">AHMF7605_26915</name>
</gene>
<dbReference type="CDD" id="cd00146">
    <property type="entry name" value="PKD"/>
    <property type="match status" value="1"/>
</dbReference>
<dbReference type="Gene3D" id="2.120.10.30">
    <property type="entry name" value="TolB, C-terminal domain"/>
    <property type="match status" value="1"/>
</dbReference>
<dbReference type="PANTHER" id="PTHR19328:SF13">
    <property type="entry name" value="HIPL1 PROTEIN"/>
    <property type="match status" value="1"/>
</dbReference>
<sequence length="1405" mass="151193">MKEHFFARLIRRLFYNICLTPPQLNHTVMLTSYHFFLISSFTNLQKKVYPKKRTLRIGQQYPKKSEAYKRSQLLHLAVKSTPLILLFSLLIVIARSSVFAQTPPGGFTSRTISSQWNQAVGLCFNSDGSQMFVWERTGKVYVVENNQKKIFVDISEEVGSYGDLGLLGFALHPNFESNGYFYLLYNVDRHYLTKFGTSAYSSTTNENNATIGRLTRYTASRSESGYQVNVSSRKILIGATKTTGIPSVQNIHGVGSLVFGRDGTLLISAGDAASNNPGINNETYIALAKSDGIITPEENVGAFRAQLLESYNGKILRVDPETGNGISSNPFFEPGNPYSIRSKVYALGLRNPFRLVLKPGTGSTNPTDGNPGILYAGDVGHQTYEEVDIITRPGMNFGWPIYEGLTLHPSYPDIKIPNYHAPNPLYGINGCNQPYFNFQDLIKQENASGSASFTNPCNTSQAIPSSIKTFVHSRPIIDWKHDNAGPSRTGTFNGQTATVTDIGAADSPVSGSQFGGNSSTAGLFYTHDDFPDIYKDKFFFGDYVGGWIRSITVNSSEKPVAVTNFINSGAIVVCMAINPTQNGIYYVNYPSEIRRVTYNSVNNEPNAVASADKLNGTSPLTVQFTGNKSTDPEGQTLTYAWNFGDGTTSTEANPSHTFTSDTPIKYTVTLTVTDTQGATDNATLTISINNNTPPQVTITSPVNNTQYPLTGETTYNLRATVTDLEQSSTSLAYRWQTILHHGDHEHAEPFDTNPETTTTLDPVGCDGDTYYYRVILTVTDDDGLTGQDEVRLYPNCNTAGQRVTSYELINADTDAEIESLHDGSIVDLAELGTKNINIRAVTFPATVGSVILNLTGKQSHNQTESSAPYALFGRNGNDYNAWAPATGNYNLTAKPYSGENGSGTVGTELSINFSIVNGTSSQTLVEYYLVNADTERDIQLVTNGATINLAALPTKNLNVRATTNPSVVGSVVFKVSGQQTLTRTENTAPYAVFGESNGNYTAWVPAVGNYTILGTPYSGSNSSGTVGSPLSVSFSVINQPSSTSYSLTVNASNGTVTKNPNQTSYDNGTNVTLTATPAVGYQFSGWSGNATGTTNPLIVNMNSNKNITANFTPASTFYTLTVNTSGNGTVSKSPNQTSYASGSTVTLTATPASGYQFSGWSGAATGSTNPLVVTMNGNKNVTATFTQSSGGQQVVSFTLINASNEQPIRNLVNNDVINIATLKTLNIRANTNPAKVGSVKMALTGPQTKNTTETGAPYALFGDVSGNYNSWTPAVGSYTLTATPSSAGGSGTVGAALVITFSVVNQSFALASASNLTEAELANDGLRVNYFPNPFTQELTLQLQNNKQAFLPIKLVDLYGRVLLINEATKVKQTITIGKEVCPGVYILIIGNGRKAKRYKVIKTS</sequence>
<evidence type="ECO:0000259" key="1">
    <source>
        <dbReference type="PROSITE" id="PS50093"/>
    </source>
</evidence>
<keyword evidence="3" id="KW-1185">Reference proteome</keyword>
<feature type="domain" description="PKD" evidence="1">
    <location>
        <begin position="605"/>
        <end position="688"/>
    </location>
</feature>
<organism evidence="2 3">
    <name type="scientific">Adhaeribacter arboris</name>
    <dbReference type="NCBI Taxonomy" id="2072846"/>
    <lineage>
        <taxon>Bacteria</taxon>
        <taxon>Pseudomonadati</taxon>
        <taxon>Bacteroidota</taxon>
        <taxon>Cytophagia</taxon>
        <taxon>Cytophagales</taxon>
        <taxon>Hymenobacteraceae</taxon>
        <taxon>Adhaeribacter</taxon>
    </lineage>
</organism>
<accession>A0A2T2YMZ5</accession>
<proteinExistence type="predicted"/>
<dbReference type="InterPro" id="IPR035986">
    <property type="entry name" value="PKD_dom_sf"/>
</dbReference>
<dbReference type="SMART" id="SM00089">
    <property type="entry name" value="PKD"/>
    <property type="match status" value="1"/>
</dbReference>
<dbReference type="NCBIfam" id="TIGR04183">
    <property type="entry name" value="Por_Secre_tail"/>
    <property type="match status" value="1"/>
</dbReference>
<dbReference type="InterPro" id="IPR022409">
    <property type="entry name" value="PKD/Chitinase_dom"/>
</dbReference>
<reference evidence="2 3" key="1">
    <citation type="submission" date="2018-03" db="EMBL/GenBank/DDBJ databases">
        <title>Adhaeribacter sp. HMF7605 Genome sequencing and assembly.</title>
        <authorList>
            <person name="Kang H."/>
            <person name="Kang J."/>
            <person name="Cha I."/>
            <person name="Kim H."/>
            <person name="Joh K."/>
        </authorList>
    </citation>
    <scope>NUCLEOTIDE SEQUENCE [LARGE SCALE GENOMIC DNA]</scope>
    <source>
        <strain evidence="2 3">HMF7605</strain>
    </source>
</reference>
<dbReference type="InterPro" id="IPR026444">
    <property type="entry name" value="Secre_tail"/>
</dbReference>
<name>A0A2T2YMZ5_9BACT</name>
<dbReference type="InterPro" id="IPR013783">
    <property type="entry name" value="Ig-like_fold"/>
</dbReference>
<dbReference type="InterPro" id="IPR011041">
    <property type="entry name" value="Quinoprot_gluc/sorb_DH_b-prop"/>
</dbReference>
<dbReference type="InterPro" id="IPR011042">
    <property type="entry name" value="6-blade_b-propeller_TolB-like"/>
</dbReference>
<dbReference type="Pfam" id="PF18911">
    <property type="entry name" value="PKD_4"/>
    <property type="match status" value="1"/>
</dbReference>
<evidence type="ECO:0000313" key="3">
    <source>
        <dbReference type="Proteomes" id="UP000240357"/>
    </source>
</evidence>
<evidence type="ECO:0000313" key="2">
    <source>
        <dbReference type="EMBL" id="PSR56871.1"/>
    </source>
</evidence>
<dbReference type="SUPFAM" id="SSF50952">
    <property type="entry name" value="Soluble quinoprotein glucose dehydrogenase"/>
    <property type="match status" value="1"/>
</dbReference>
<comment type="caution">
    <text evidence="2">The sequence shown here is derived from an EMBL/GenBank/DDBJ whole genome shotgun (WGS) entry which is preliminary data.</text>
</comment>
<dbReference type="Pfam" id="PF18998">
    <property type="entry name" value="Flg_new_2"/>
    <property type="match status" value="2"/>
</dbReference>